<keyword evidence="1" id="KW-0472">Membrane</keyword>
<organism evidence="3 4">
    <name type="scientific">Terasakiispira papahanaumokuakeensis</name>
    <dbReference type="NCBI Taxonomy" id="197479"/>
    <lineage>
        <taxon>Bacteria</taxon>
        <taxon>Pseudomonadati</taxon>
        <taxon>Pseudomonadota</taxon>
        <taxon>Gammaproteobacteria</taxon>
        <taxon>Oceanospirillales</taxon>
        <taxon>Terasakiispira</taxon>
    </lineage>
</organism>
<keyword evidence="1" id="KW-0812">Transmembrane</keyword>
<reference evidence="3 4" key="1">
    <citation type="submission" date="2016-08" db="EMBL/GenBank/DDBJ databases">
        <authorList>
            <person name="Seilhamer J.J."/>
        </authorList>
    </citation>
    <scope>NUCLEOTIDE SEQUENCE [LARGE SCALE GENOMIC DNA]</scope>
    <source>
        <strain evidence="3 4">PH27A</strain>
    </source>
</reference>
<feature type="transmembrane region" description="Helical" evidence="1">
    <location>
        <begin position="59"/>
        <end position="84"/>
    </location>
</feature>
<dbReference type="OrthoDB" id="6183992at2"/>
<dbReference type="AlphaFoldDB" id="A0A1E2VDK4"/>
<protein>
    <recommendedName>
        <fullName evidence="2">DUF4190 domain-containing protein</fullName>
    </recommendedName>
</protein>
<dbReference type="Pfam" id="PF13828">
    <property type="entry name" value="DUF4190"/>
    <property type="match status" value="1"/>
</dbReference>
<sequence length="104" mass="11263">MVMTQQPSQQSLNSLALAAFILVLASIMFPPLVLPGVVCGHLARAQIRRGKGSGDGFALAALVTGWLFLGVFIVMMLLIGGLIWNADQLHMMWWHDMPSGGQML</sequence>
<evidence type="ECO:0000259" key="2">
    <source>
        <dbReference type="Pfam" id="PF13828"/>
    </source>
</evidence>
<name>A0A1E2VDK4_9GAMM</name>
<comment type="caution">
    <text evidence="3">The sequence shown here is derived from an EMBL/GenBank/DDBJ whole genome shotgun (WGS) entry which is preliminary data.</text>
</comment>
<dbReference type="Proteomes" id="UP000094291">
    <property type="component" value="Unassembled WGS sequence"/>
</dbReference>
<dbReference type="InterPro" id="IPR025241">
    <property type="entry name" value="DUF4190"/>
</dbReference>
<evidence type="ECO:0000313" key="3">
    <source>
        <dbReference type="EMBL" id="ODC05033.1"/>
    </source>
</evidence>
<evidence type="ECO:0000313" key="4">
    <source>
        <dbReference type="Proteomes" id="UP000094291"/>
    </source>
</evidence>
<gene>
    <name evidence="3" type="ORF">BFW38_17330</name>
</gene>
<evidence type="ECO:0000256" key="1">
    <source>
        <dbReference type="SAM" id="Phobius"/>
    </source>
</evidence>
<keyword evidence="1" id="KW-1133">Transmembrane helix</keyword>
<accession>A0A1E2VDK4</accession>
<dbReference type="EMBL" id="MDTQ01000001">
    <property type="protein sequence ID" value="ODC05033.1"/>
    <property type="molecule type" value="Genomic_DNA"/>
</dbReference>
<feature type="domain" description="DUF4190" evidence="2">
    <location>
        <begin position="15"/>
        <end position="74"/>
    </location>
</feature>
<keyword evidence="4" id="KW-1185">Reference proteome</keyword>
<proteinExistence type="predicted"/>